<feature type="transmembrane region" description="Helical" evidence="17">
    <location>
        <begin position="84"/>
        <end position="106"/>
    </location>
</feature>
<dbReference type="Gene3D" id="2.70.150.10">
    <property type="entry name" value="Calcium-transporting ATPase, cytoplasmic transduction domain A"/>
    <property type="match status" value="1"/>
</dbReference>
<feature type="transmembrane region" description="Helical" evidence="17">
    <location>
        <begin position="659"/>
        <end position="679"/>
    </location>
</feature>
<dbReference type="SFLD" id="SFLDF00027">
    <property type="entry name" value="p-type_atpase"/>
    <property type="match status" value="1"/>
</dbReference>
<keyword evidence="6 17" id="KW-0812">Transmembrane</keyword>
<dbReference type="InterPro" id="IPR023298">
    <property type="entry name" value="ATPase_P-typ_TM_dom_sf"/>
</dbReference>
<dbReference type="InterPro" id="IPR023299">
    <property type="entry name" value="ATPase_P-typ_cyto_dom_N"/>
</dbReference>
<dbReference type="GO" id="GO:0005507">
    <property type="term" value="F:copper ion binding"/>
    <property type="evidence" value="ECO:0007669"/>
    <property type="project" value="TreeGrafter"/>
</dbReference>
<dbReference type="GO" id="GO:0005886">
    <property type="term" value="C:plasma membrane"/>
    <property type="evidence" value="ECO:0007669"/>
    <property type="project" value="UniProtKB-SubCell"/>
</dbReference>
<evidence type="ECO:0000256" key="8">
    <source>
        <dbReference type="ARBA" id="ARBA00022741"/>
    </source>
</evidence>
<dbReference type="SUPFAM" id="SSF81665">
    <property type="entry name" value="Calcium ATPase, transmembrane domain M"/>
    <property type="match status" value="1"/>
</dbReference>
<feature type="transmembrane region" description="Helical" evidence="17">
    <location>
        <begin position="296"/>
        <end position="318"/>
    </location>
</feature>
<feature type="transmembrane region" description="Helical" evidence="17">
    <location>
        <begin position="50"/>
        <end position="72"/>
    </location>
</feature>
<keyword evidence="9" id="KW-0187">Copper transport</keyword>
<feature type="transmembrane region" description="Helical" evidence="17">
    <location>
        <begin position="634"/>
        <end position="653"/>
    </location>
</feature>
<evidence type="ECO:0000256" key="6">
    <source>
        <dbReference type="ARBA" id="ARBA00022692"/>
    </source>
</evidence>
<dbReference type="Proteomes" id="UP000270299">
    <property type="component" value="Unassembled WGS sequence"/>
</dbReference>
<feature type="transmembrane region" description="Helical" evidence="17">
    <location>
        <begin position="118"/>
        <end position="139"/>
    </location>
</feature>
<evidence type="ECO:0000256" key="11">
    <source>
        <dbReference type="ARBA" id="ARBA00022842"/>
    </source>
</evidence>
<keyword evidence="11" id="KW-0460">Magnesium</keyword>
<evidence type="ECO:0000256" key="4">
    <source>
        <dbReference type="ARBA" id="ARBA00022475"/>
    </source>
</evidence>
<dbReference type="OrthoDB" id="7059309at2"/>
<keyword evidence="7 17" id="KW-0479">Metal-binding</keyword>
<dbReference type="PANTHER" id="PTHR43520">
    <property type="entry name" value="ATP7, ISOFORM B"/>
    <property type="match status" value="1"/>
</dbReference>
<dbReference type="NCBIfam" id="TIGR01511">
    <property type="entry name" value="ATPase-IB1_Cu"/>
    <property type="match status" value="1"/>
</dbReference>
<reference evidence="20 21" key="1">
    <citation type="submission" date="2018-10" db="EMBL/GenBank/DDBJ databases">
        <authorList>
            <person name="Li J."/>
        </authorList>
    </citation>
    <scope>NUCLEOTIDE SEQUENCE [LARGE SCALE GENOMIC DNA]</scope>
    <source>
        <strain evidence="20 21">CCTCC AB209002</strain>
    </source>
</reference>
<evidence type="ECO:0000256" key="10">
    <source>
        <dbReference type="ARBA" id="ARBA00022840"/>
    </source>
</evidence>
<feature type="transmembrane region" description="Helical" evidence="17">
    <location>
        <begin position="145"/>
        <end position="162"/>
    </location>
</feature>
<feature type="region of interest" description="Disordered" evidence="18">
    <location>
        <begin position="1"/>
        <end position="38"/>
    </location>
</feature>
<keyword evidence="15" id="KW-0406">Ion transport</keyword>
<keyword evidence="21" id="KW-1185">Reference proteome</keyword>
<dbReference type="PRINTS" id="PR00120">
    <property type="entry name" value="HATPASE"/>
</dbReference>
<dbReference type="InterPro" id="IPR036412">
    <property type="entry name" value="HAD-like_sf"/>
</dbReference>
<dbReference type="EMBL" id="RCUV01000008">
    <property type="protein sequence ID" value="RLP71376.1"/>
    <property type="molecule type" value="Genomic_DNA"/>
</dbReference>
<proteinExistence type="inferred from homology"/>
<dbReference type="Pfam" id="PF00702">
    <property type="entry name" value="Hydrolase"/>
    <property type="match status" value="1"/>
</dbReference>
<evidence type="ECO:0000313" key="20">
    <source>
        <dbReference type="EMBL" id="RLP71376.1"/>
    </source>
</evidence>
<sequence>MDHSEMDHSEMDHSTMDHSEPGGAGGAHNAGSHADHAGGHGDHVGQFRRLFWFMLILAVPVVAFSGMFAMVLGYELPEVSGVQWISPVLGTVMYVWGGKPFLVGAVSEIKQRKPGMMLLIGLAITVAFVASWAASLGIVDHALDFWWELALLIVIMLLGHWIEMRSLAQTSTALESLAALLPDEAERVDGDQVVTVSPSELVVGDLVIVRPGGRVPADGKIEQGTADVDESMVTGESRPVSRGPGDQVVAGTVATDTALRIRISAVGDDTALAGIQRLVADAQASSSRAQRLADTAAGWLFWFALGAGAITAVVWSLLGFPDAAVVRTITVLVIACPHALGLAIPLVVSIATERAAKGGVLIKDRLALESMRTVNSVLFDKTGTLTKGEPVVSSVETVGGRSEDEVLALAAAAESDSEHPLAKAIVAAARSRNLAIPAASGFRSSPAVGVVGTVDGQEISVGGPYMLEHHGVPELPVAERWRNDGAIILHVLADGDVIGAFKLADEVREESRQAVDALHALGMQVVMITGDAEAVAHSVAAELGIDRVFAGVRPEDKAEKVAELQREGRKVAMVGDGVNDAPALAQADVGIAIGAGTDVAIASAGVILASDDPRSVLSIIELSRASYRKMKQNLWWAAGYNLISVPLAAGVLAPVGFVLPMSVGAILMSLSTIVVALNAQLLRRLDLRPETSVASILGQPSAATSASIPVRTSS</sequence>
<evidence type="ECO:0000256" key="13">
    <source>
        <dbReference type="ARBA" id="ARBA00022989"/>
    </source>
</evidence>
<keyword evidence="5" id="KW-0597">Phosphoprotein</keyword>
<dbReference type="GO" id="GO:0043682">
    <property type="term" value="F:P-type divalent copper transporter activity"/>
    <property type="evidence" value="ECO:0007669"/>
    <property type="project" value="TreeGrafter"/>
</dbReference>
<gene>
    <name evidence="20" type="ORF">D9V29_08465</name>
</gene>
<evidence type="ECO:0000256" key="18">
    <source>
        <dbReference type="SAM" id="MobiDB-lite"/>
    </source>
</evidence>
<evidence type="ECO:0000256" key="9">
    <source>
        <dbReference type="ARBA" id="ARBA00022796"/>
    </source>
</evidence>
<evidence type="ECO:0000256" key="16">
    <source>
        <dbReference type="ARBA" id="ARBA00023136"/>
    </source>
</evidence>
<dbReference type="InterPro" id="IPR044492">
    <property type="entry name" value="P_typ_ATPase_HD_dom"/>
</dbReference>
<evidence type="ECO:0000256" key="5">
    <source>
        <dbReference type="ARBA" id="ARBA00022553"/>
    </source>
</evidence>
<dbReference type="NCBIfam" id="TIGR01494">
    <property type="entry name" value="ATPase_P-type"/>
    <property type="match status" value="1"/>
</dbReference>
<dbReference type="PROSITE" id="PS00154">
    <property type="entry name" value="ATPASE_E1_E2"/>
    <property type="match status" value="1"/>
</dbReference>
<keyword evidence="14" id="KW-0186">Copper</keyword>
<keyword evidence="3" id="KW-0813">Transport</keyword>
<dbReference type="InterPro" id="IPR008250">
    <property type="entry name" value="ATPase_P-typ_transduc_dom_A_sf"/>
</dbReference>
<evidence type="ECO:0000256" key="3">
    <source>
        <dbReference type="ARBA" id="ARBA00022448"/>
    </source>
</evidence>
<dbReference type="InterPro" id="IPR001757">
    <property type="entry name" value="P_typ_ATPase"/>
</dbReference>
<dbReference type="SUPFAM" id="SSF81653">
    <property type="entry name" value="Calcium ATPase, transduction domain A"/>
    <property type="match status" value="1"/>
</dbReference>
<protein>
    <submittedName>
        <fullName evidence="20">Heavy metal translocating P-type ATPase</fullName>
    </submittedName>
</protein>
<evidence type="ECO:0000256" key="12">
    <source>
        <dbReference type="ARBA" id="ARBA00022967"/>
    </source>
</evidence>
<dbReference type="GO" id="GO:0005524">
    <property type="term" value="F:ATP binding"/>
    <property type="evidence" value="ECO:0007669"/>
    <property type="project" value="UniProtKB-UniRule"/>
</dbReference>
<keyword evidence="10 17" id="KW-0067">ATP-binding</keyword>
<dbReference type="SFLD" id="SFLDG00002">
    <property type="entry name" value="C1.7:_P-type_atpase_like"/>
    <property type="match status" value="1"/>
</dbReference>
<keyword evidence="16 17" id="KW-0472">Membrane</keyword>
<dbReference type="InterPro" id="IPR023214">
    <property type="entry name" value="HAD_sf"/>
</dbReference>
<feature type="transmembrane region" description="Helical" evidence="17">
    <location>
        <begin position="324"/>
        <end position="348"/>
    </location>
</feature>
<dbReference type="Pfam" id="PF00122">
    <property type="entry name" value="E1-E2_ATPase"/>
    <property type="match status" value="1"/>
</dbReference>
<evidence type="ECO:0000256" key="17">
    <source>
        <dbReference type="RuleBase" id="RU362081"/>
    </source>
</evidence>
<evidence type="ECO:0000256" key="1">
    <source>
        <dbReference type="ARBA" id="ARBA00004651"/>
    </source>
</evidence>
<dbReference type="NCBIfam" id="TIGR01525">
    <property type="entry name" value="ATPase-IB_hvy"/>
    <property type="match status" value="1"/>
</dbReference>
<dbReference type="SUPFAM" id="SSF56784">
    <property type="entry name" value="HAD-like"/>
    <property type="match status" value="1"/>
</dbReference>
<dbReference type="Gene3D" id="3.40.1110.10">
    <property type="entry name" value="Calcium-transporting ATPase, cytoplasmic domain N"/>
    <property type="match status" value="1"/>
</dbReference>
<name>A0A3L6ZTS4_9MICO</name>
<dbReference type="SFLD" id="SFLDS00003">
    <property type="entry name" value="Haloacid_Dehalogenase"/>
    <property type="match status" value="1"/>
</dbReference>
<evidence type="ECO:0000259" key="19">
    <source>
        <dbReference type="Pfam" id="PF00122"/>
    </source>
</evidence>
<accession>A0A3L6ZTS4</accession>
<evidence type="ECO:0000313" key="21">
    <source>
        <dbReference type="Proteomes" id="UP000270299"/>
    </source>
</evidence>
<dbReference type="InterPro" id="IPR027256">
    <property type="entry name" value="P-typ_ATPase_IB"/>
</dbReference>
<evidence type="ECO:0000256" key="2">
    <source>
        <dbReference type="ARBA" id="ARBA00006024"/>
    </source>
</evidence>
<organism evidence="20 21">
    <name type="scientific">Mycetocola manganoxydans</name>
    <dbReference type="NCBI Taxonomy" id="699879"/>
    <lineage>
        <taxon>Bacteria</taxon>
        <taxon>Bacillati</taxon>
        <taxon>Actinomycetota</taxon>
        <taxon>Actinomycetes</taxon>
        <taxon>Micrococcales</taxon>
        <taxon>Microbacteriaceae</taxon>
        <taxon>Mycetocola</taxon>
    </lineage>
</organism>
<keyword evidence="12" id="KW-1278">Translocase</keyword>
<evidence type="ECO:0000256" key="14">
    <source>
        <dbReference type="ARBA" id="ARBA00023008"/>
    </source>
</evidence>
<dbReference type="FunFam" id="2.70.150.10:FF:000020">
    <property type="entry name" value="Copper-exporting P-type ATPase A"/>
    <property type="match status" value="1"/>
</dbReference>
<evidence type="ECO:0000256" key="7">
    <source>
        <dbReference type="ARBA" id="ARBA00022723"/>
    </source>
</evidence>
<keyword evidence="8 17" id="KW-0547">Nucleotide-binding</keyword>
<keyword evidence="13 17" id="KW-1133">Transmembrane helix</keyword>
<dbReference type="PANTHER" id="PTHR43520:SF5">
    <property type="entry name" value="CATION-TRANSPORTING P-TYPE ATPASE-RELATED"/>
    <property type="match status" value="1"/>
</dbReference>
<evidence type="ECO:0000256" key="15">
    <source>
        <dbReference type="ARBA" id="ARBA00023065"/>
    </source>
</evidence>
<keyword evidence="4 17" id="KW-1003">Cell membrane</keyword>
<feature type="domain" description="P-type ATPase A" evidence="19">
    <location>
        <begin position="180"/>
        <end position="279"/>
    </location>
</feature>
<comment type="similarity">
    <text evidence="2 17">Belongs to the cation transport ATPase (P-type) (TC 3.A.3) family. Type IB subfamily.</text>
</comment>
<comment type="caution">
    <text evidence="20">The sequence shown here is derived from an EMBL/GenBank/DDBJ whole genome shotgun (WGS) entry which is preliminary data.</text>
</comment>
<feature type="compositionally biased region" description="Basic and acidic residues" evidence="18">
    <location>
        <begin position="1"/>
        <end position="20"/>
    </location>
</feature>
<dbReference type="InterPro" id="IPR018303">
    <property type="entry name" value="ATPase_P-typ_P_site"/>
</dbReference>
<dbReference type="GO" id="GO:0055070">
    <property type="term" value="P:copper ion homeostasis"/>
    <property type="evidence" value="ECO:0007669"/>
    <property type="project" value="TreeGrafter"/>
</dbReference>
<dbReference type="Gene3D" id="3.40.50.1000">
    <property type="entry name" value="HAD superfamily/HAD-like"/>
    <property type="match status" value="1"/>
</dbReference>
<dbReference type="PRINTS" id="PR00119">
    <property type="entry name" value="CATATPASE"/>
</dbReference>
<comment type="subcellular location">
    <subcellularLocation>
        <location evidence="1">Cell membrane</location>
        <topology evidence="1">Multi-pass membrane protein</topology>
    </subcellularLocation>
</comment>
<dbReference type="GO" id="GO:0016887">
    <property type="term" value="F:ATP hydrolysis activity"/>
    <property type="evidence" value="ECO:0007669"/>
    <property type="project" value="InterPro"/>
</dbReference>
<dbReference type="InterPro" id="IPR059000">
    <property type="entry name" value="ATPase_P-type_domA"/>
</dbReference>
<dbReference type="AlphaFoldDB" id="A0A3L6ZTS4"/>